<evidence type="ECO:0000256" key="1">
    <source>
        <dbReference type="SAM" id="MobiDB-lite"/>
    </source>
</evidence>
<evidence type="ECO:0000313" key="2">
    <source>
        <dbReference type="EMBL" id="MBI4924084.1"/>
    </source>
</evidence>
<proteinExistence type="predicted"/>
<accession>A0A933L4H8</accession>
<dbReference type="Gene3D" id="3.30.1340.30">
    <property type="match status" value="1"/>
</dbReference>
<name>A0A933L4H8_9HYPH</name>
<dbReference type="Proteomes" id="UP000782610">
    <property type="component" value="Unassembled WGS sequence"/>
</dbReference>
<reference evidence="2" key="1">
    <citation type="submission" date="2020-07" db="EMBL/GenBank/DDBJ databases">
        <title>Huge and variable diversity of episymbiotic CPR bacteria and DPANN archaea in groundwater ecosystems.</title>
        <authorList>
            <person name="He C.Y."/>
            <person name="Keren R."/>
            <person name="Whittaker M."/>
            <person name="Farag I.F."/>
            <person name="Doudna J."/>
            <person name="Cate J.H.D."/>
            <person name="Banfield J.F."/>
        </authorList>
    </citation>
    <scope>NUCLEOTIDE SEQUENCE</scope>
    <source>
        <strain evidence="2">NC_groundwater_1586_Pr3_B-0.1um_66_15</strain>
    </source>
</reference>
<evidence type="ECO:0000313" key="3">
    <source>
        <dbReference type="Proteomes" id="UP000782610"/>
    </source>
</evidence>
<dbReference type="InterPro" id="IPR011256">
    <property type="entry name" value="Reg_factor_effector_dom_sf"/>
</dbReference>
<dbReference type="EMBL" id="JACRAF010000068">
    <property type="protein sequence ID" value="MBI4924084.1"/>
    <property type="molecule type" value="Genomic_DNA"/>
</dbReference>
<comment type="caution">
    <text evidence="2">The sequence shown here is derived from an EMBL/GenBank/DDBJ whole genome shotgun (WGS) entry which is preliminary data.</text>
</comment>
<organism evidence="2 3">
    <name type="scientific">Devosia nanyangense</name>
    <dbReference type="NCBI Taxonomy" id="1228055"/>
    <lineage>
        <taxon>Bacteria</taxon>
        <taxon>Pseudomonadati</taxon>
        <taxon>Pseudomonadota</taxon>
        <taxon>Alphaproteobacteria</taxon>
        <taxon>Hyphomicrobiales</taxon>
        <taxon>Devosiaceae</taxon>
        <taxon>Devosia</taxon>
    </lineage>
</organism>
<feature type="region of interest" description="Disordered" evidence="1">
    <location>
        <begin position="1"/>
        <end position="22"/>
    </location>
</feature>
<dbReference type="AlphaFoldDB" id="A0A933L4H8"/>
<sequence length="282" mass="30293">MVIREPERPTRPLGLPQPQPPIDPTLTPLVGNESVDDNIAECAQIAIWNVIGRRGRAITLTVDQGVVTIAGKLVTGEHRDEVIAAIGHLRGVRGVVDETIVPPHAKPAARSRPSRPRKATHIEWTQSRPFVYLVRFCSPDEASMSAAIRQAVAQLDTVLAAQALPTAQSLIVVYKNHQPQTVTLEIGVPVELETVREAAGGIHTGLTPGGASLTVRADPGIAGLRAAELVLARLAEKSGHTALNHLWQAFDAASFRPWLGHPSAVLHLAIRQKPTHIAKVRA</sequence>
<gene>
    <name evidence="2" type="ORF">HY834_20305</name>
</gene>
<feature type="compositionally biased region" description="Basic and acidic residues" evidence="1">
    <location>
        <begin position="1"/>
        <end position="10"/>
    </location>
</feature>
<dbReference type="Gene3D" id="3.20.80.10">
    <property type="entry name" value="Regulatory factor, effector binding domain"/>
    <property type="match status" value="1"/>
</dbReference>
<protein>
    <submittedName>
        <fullName evidence="2">BON domain-containing protein</fullName>
    </submittedName>
</protein>